<comment type="similarity">
    <text evidence="1">Belongs to the short-chain fatty acyl-CoA assimilation regulator (ScfR) family.</text>
</comment>
<dbReference type="InterPro" id="IPR010982">
    <property type="entry name" value="Lambda_DNA-bd_dom_sf"/>
</dbReference>
<dbReference type="InterPro" id="IPR010359">
    <property type="entry name" value="IrrE_HExxH"/>
</dbReference>
<dbReference type="PANTHER" id="PTHR36924">
    <property type="entry name" value="ANTITOXIN HIGA-1"/>
    <property type="match status" value="1"/>
</dbReference>
<evidence type="ECO:0000256" key="2">
    <source>
        <dbReference type="ARBA" id="ARBA00023125"/>
    </source>
</evidence>
<keyword evidence="5" id="KW-1185">Reference proteome</keyword>
<reference evidence="5" key="1">
    <citation type="submission" date="2017-02" db="EMBL/GenBank/DDBJ databases">
        <authorList>
            <person name="Varghese N."/>
            <person name="Submissions S."/>
        </authorList>
    </citation>
    <scope>NUCLEOTIDE SEQUENCE [LARGE SCALE GENOMIC DNA]</scope>
    <source>
        <strain evidence="5">DSM 23405</strain>
    </source>
</reference>
<dbReference type="SUPFAM" id="SSF47413">
    <property type="entry name" value="lambda repressor-like DNA-binding domains"/>
    <property type="match status" value="1"/>
</dbReference>
<name>A0A1T5C5V2_9FLAO</name>
<feature type="domain" description="HTH cro/C1-type" evidence="3">
    <location>
        <begin position="18"/>
        <end position="72"/>
    </location>
</feature>
<dbReference type="PROSITE" id="PS50943">
    <property type="entry name" value="HTH_CROC1"/>
    <property type="match status" value="1"/>
</dbReference>
<dbReference type="InterPro" id="IPR001387">
    <property type="entry name" value="Cro/C1-type_HTH"/>
</dbReference>
<dbReference type="InterPro" id="IPR013430">
    <property type="entry name" value="Toxin_antidote_HigA"/>
</dbReference>
<gene>
    <name evidence="4" type="ORF">SAMN05660776_1846</name>
</gene>
<dbReference type="OrthoDB" id="9796786at2"/>
<sequence>MKATDLTPLIATHPGEILKDELDASEISQSDFAKTIGFNRSQLNEFIKGKRNLNADLAILLEKTLGIDADYWMEAQKNYDLDLARIKAKNNERLEAIEQLDFIKEKIAYTFFSKEKILQGDPIKDIQAIKIIYGVEHFEQFANMRTQPSFSRFRKSTKLKVDPINIIGWAKLIEHKASFVSVPTFDYKCQDELINTLKVLLKENKNTLRTTQNLLADYGIKLILQTKGAKTPVDGISFWSNGNPAIGMSIRHKRLDNFAFTLFHELGHIFKHLVNNNESRFIDLDPNNEDEEYKNSSEEKEANRFAEQYLISDNEWEEYLEKYGANPLDDQNIVEYAEKIGIHPSILRGRACYKSGFYKKKTRIDYKLY</sequence>
<dbReference type="STRING" id="241145.SAMN05660776_1846"/>
<proteinExistence type="inferred from homology"/>
<evidence type="ECO:0000313" key="5">
    <source>
        <dbReference type="Proteomes" id="UP000190230"/>
    </source>
</evidence>
<dbReference type="SMART" id="SM00530">
    <property type="entry name" value="HTH_XRE"/>
    <property type="match status" value="1"/>
</dbReference>
<dbReference type="CDD" id="cd00093">
    <property type="entry name" value="HTH_XRE"/>
    <property type="match status" value="1"/>
</dbReference>
<dbReference type="Pfam" id="PF01381">
    <property type="entry name" value="HTH_3"/>
    <property type="match status" value="1"/>
</dbReference>
<dbReference type="Gene3D" id="1.10.260.40">
    <property type="entry name" value="lambda repressor-like DNA-binding domains"/>
    <property type="match status" value="1"/>
</dbReference>
<dbReference type="AlphaFoldDB" id="A0A1T5C5V2"/>
<evidence type="ECO:0000313" key="4">
    <source>
        <dbReference type="EMBL" id="SKB54982.1"/>
    </source>
</evidence>
<evidence type="ECO:0000256" key="1">
    <source>
        <dbReference type="ARBA" id="ARBA00007227"/>
    </source>
</evidence>
<dbReference type="PANTHER" id="PTHR36924:SF1">
    <property type="entry name" value="ANTITOXIN HIGA-1"/>
    <property type="match status" value="1"/>
</dbReference>
<organism evidence="4 5">
    <name type="scientific">Salegentibacter holothuriorum</name>
    <dbReference type="NCBI Taxonomy" id="241145"/>
    <lineage>
        <taxon>Bacteria</taxon>
        <taxon>Pseudomonadati</taxon>
        <taxon>Bacteroidota</taxon>
        <taxon>Flavobacteriia</taxon>
        <taxon>Flavobacteriales</taxon>
        <taxon>Flavobacteriaceae</taxon>
        <taxon>Salegentibacter</taxon>
    </lineage>
</organism>
<dbReference type="EMBL" id="FUYY01000002">
    <property type="protein sequence ID" value="SKB54982.1"/>
    <property type="molecule type" value="Genomic_DNA"/>
</dbReference>
<dbReference type="NCBIfam" id="TIGR02607">
    <property type="entry name" value="antidote_HigA"/>
    <property type="match status" value="1"/>
</dbReference>
<dbReference type="GO" id="GO:0003677">
    <property type="term" value="F:DNA binding"/>
    <property type="evidence" value="ECO:0007669"/>
    <property type="project" value="UniProtKB-KW"/>
</dbReference>
<keyword evidence="2" id="KW-0238">DNA-binding</keyword>
<dbReference type="Gene3D" id="1.10.10.2910">
    <property type="match status" value="1"/>
</dbReference>
<dbReference type="Pfam" id="PF06114">
    <property type="entry name" value="Peptidase_M78"/>
    <property type="match status" value="1"/>
</dbReference>
<dbReference type="Proteomes" id="UP000190230">
    <property type="component" value="Unassembled WGS sequence"/>
</dbReference>
<evidence type="ECO:0000259" key="3">
    <source>
        <dbReference type="PROSITE" id="PS50943"/>
    </source>
</evidence>
<dbReference type="RefSeq" id="WP_079720679.1">
    <property type="nucleotide sequence ID" value="NZ_FUYY01000002.1"/>
</dbReference>
<accession>A0A1T5C5V2</accession>
<protein>
    <submittedName>
        <fullName evidence="4">HTH-type transcriptional regulator / antitoxin HigA</fullName>
    </submittedName>
</protein>